<evidence type="ECO:0000313" key="2">
    <source>
        <dbReference type="Proteomes" id="UP000198929"/>
    </source>
</evidence>
<dbReference type="EMBL" id="FOGQ01000023">
    <property type="protein sequence ID" value="SES33637.1"/>
    <property type="molecule type" value="Genomic_DNA"/>
</dbReference>
<gene>
    <name evidence="1" type="ORF">SAMN05661109_02753</name>
</gene>
<keyword evidence="1" id="KW-0808">Transferase</keyword>
<dbReference type="GO" id="GO:0008168">
    <property type="term" value="F:methyltransferase activity"/>
    <property type="evidence" value="ECO:0007669"/>
    <property type="project" value="UniProtKB-KW"/>
</dbReference>
<dbReference type="AlphaFoldDB" id="A0A1H9WIX6"/>
<dbReference type="Gene3D" id="3.40.50.150">
    <property type="entry name" value="Vaccinia Virus protein VP39"/>
    <property type="match status" value="1"/>
</dbReference>
<name>A0A1H9WIX6_9CORY</name>
<dbReference type="Proteomes" id="UP000198929">
    <property type="component" value="Unassembled WGS sequence"/>
</dbReference>
<dbReference type="PANTHER" id="PTHR43861">
    <property type="entry name" value="TRANS-ACONITATE 2-METHYLTRANSFERASE-RELATED"/>
    <property type="match status" value="1"/>
</dbReference>
<sequence>MDMVQNKLDQYWDQRAQTYHADQTRKERAEAEREIWVKYLRRILPETPGQALDVGTGTGYLAHLVHSLGWDTTGIDTSQGMLRIAAAQGAGPRFEIGDATTNCNRFGTFDLVINRYVMWTLSDPLKAVRHWKEILNPQGKIVIIDALHFPHGMKTIEKNSTGEGTGAFARFYSPDVVDQLPLALARTVDDYTDVFHTAGAKEVTVTPVPEIVELGKKIGVAEGHDLVEPFIIAANF</sequence>
<protein>
    <submittedName>
        <fullName evidence="1">Methyltransferase domain-containing protein</fullName>
    </submittedName>
</protein>
<dbReference type="Pfam" id="PF13489">
    <property type="entry name" value="Methyltransf_23"/>
    <property type="match status" value="1"/>
</dbReference>
<evidence type="ECO:0000313" key="1">
    <source>
        <dbReference type="EMBL" id="SES33637.1"/>
    </source>
</evidence>
<keyword evidence="2" id="KW-1185">Reference proteome</keyword>
<dbReference type="STRING" id="1121357.SAMN05661109_02753"/>
<proteinExistence type="predicted"/>
<dbReference type="CDD" id="cd02440">
    <property type="entry name" value="AdoMet_MTases"/>
    <property type="match status" value="1"/>
</dbReference>
<reference evidence="2" key="1">
    <citation type="submission" date="2016-10" db="EMBL/GenBank/DDBJ databases">
        <authorList>
            <person name="Varghese N."/>
            <person name="Submissions S."/>
        </authorList>
    </citation>
    <scope>NUCLEOTIDE SEQUENCE [LARGE SCALE GENOMIC DNA]</scope>
    <source>
        <strain evidence="2">DSM 20524</strain>
    </source>
</reference>
<dbReference type="InterPro" id="IPR029063">
    <property type="entry name" value="SAM-dependent_MTases_sf"/>
</dbReference>
<keyword evidence="1" id="KW-0489">Methyltransferase</keyword>
<dbReference type="GO" id="GO:0032259">
    <property type="term" value="P:methylation"/>
    <property type="evidence" value="ECO:0007669"/>
    <property type="project" value="UniProtKB-KW"/>
</dbReference>
<accession>A0A1H9WIX6</accession>
<dbReference type="SUPFAM" id="SSF53335">
    <property type="entry name" value="S-adenosyl-L-methionine-dependent methyltransferases"/>
    <property type="match status" value="1"/>
</dbReference>
<organism evidence="1 2">
    <name type="scientific">Corynebacterium cystitidis DSM 20524</name>
    <dbReference type="NCBI Taxonomy" id="1121357"/>
    <lineage>
        <taxon>Bacteria</taxon>
        <taxon>Bacillati</taxon>
        <taxon>Actinomycetota</taxon>
        <taxon>Actinomycetes</taxon>
        <taxon>Mycobacteriales</taxon>
        <taxon>Corynebacteriaceae</taxon>
        <taxon>Corynebacterium</taxon>
    </lineage>
</organism>